<feature type="non-terminal residue" evidence="1">
    <location>
        <position position="185"/>
    </location>
</feature>
<keyword evidence="2" id="KW-1185">Reference proteome</keyword>
<evidence type="ECO:0000313" key="1">
    <source>
        <dbReference type="EMBL" id="KAF2402701.1"/>
    </source>
</evidence>
<gene>
    <name evidence="1" type="ORF">EJ06DRAFT_456273</name>
</gene>
<dbReference type="OrthoDB" id="5086500at2759"/>
<protein>
    <submittedName>
        <fullName evidence="1">Uncharacterized protein</fullName>
    </submittedName>
</protein>
<dbReference type="EMBL" id="ML996690">
    <property type="protein sequence ID" value="KAF2402701.1"/>
    <property type="molecule type" value="Genomic_DNA"/>
</dbReference>
<feature type="non-terminal residue" evidence="1">
    <location>
        <position position="1"/>
    </location>
</feature>
<reference evidence="1" key="1">
    <citation type="journal article" date="2020" name="Stud. Mycol.">
        <title>101 Dothideomycetes genomes: a test case for predicting lifestyles and emergence of pathogens.</title>
        <authorList>
            <person name="Haridas S."/>
            <person name="Albert R."/>
            <person name="Binder M."/>
            <person name="Bloem J."/>
            <person name="Labutti K."/>
            <person name="Salamov A."/>
            <person name="Andreopoulos B."/>
            <person name="Baker S."/>
            <person name="Barry K."/>
            <person name="Bills G."/>
            <person name="Bluhm B."/>
            <person name="Cannon C."/>
            <person name="Castanera R."/>
            <person name="Culley D."/>
            <person name="Daum C."/>
            <person name="Ezra D."/>
            <person name="Gonzalez J."/>
            <person name="Henrissat B."/>
            <person name="Kuo A."/>
            <person name="Liang C."/>
            <person name="Lipzen A."/>
            <person name="Lutzoni F."/>
            <person name="Magnuson J."/>
            <person name="Mondo S."/>
            <person name="Nolan M."/>
            <person name="Ohm R."/>
            <person name="Pangilinan J."/>
            <person name="Park H.-J."/>
            <person name="Ramirez L."/>
            <person name="Alfaro M."/>
            <person name="Sun H."/>
            <person name="Tritt A."/>
            <person name="Yoshinaga Y."/>
            <person name="Zwiers L.-H."/>
            <person name="Turgeon B."/>
            <person name="Goodwin S."/>
            <person name="Spatafora J."/>
            <person name="Crous P."/>
            <person name="Grigoriev I."/>
        </authorList>
    </citation>
    <scope>NUCLEOTIDE SEQUENCE</scope>
    <source>
        <strain evidence="1">CBS 262.69</strain>
    </source>
</reference>
<proteinExistence type="predicted"/>
<sequence>SYIQSAETTLHPGPPPKPAQARLALWPGLDVPKGLVQPIIVSSDEQCGDATPEHWCVFASMIVGNAKQEMGKRVALAGDQSLVMKFVYNTTLKGYHQSLFIPPNPQPVSILNIASGPSTSFYTATECQSKHAGTVNAHTYTETTIVLSEPDPNWGKTPTYSFMGCADSATTDDGGKTWKIGTIHM</sequence>
<accession>A0A6G1I3E9</accession>
<evidence type="ECO:0000313" key="2">
    <source>
        <dbReference type="Proteomes" id="UP000799640"/>
    </source>
</evidence>
<organism evidence="1 2">
    <name type="scientific">Trichodelitschia bisporula</name>
    <dbReference type="NCBI Taxonomy" id="703511"/>
    <lineage>
        <taxon>Eukaryota</taxon>
        <taxon>Fungi</taxon>
        <taxon>Dikarya</taxon>
        <taxon>Ascomycota</taxon>
        <taxon>Pezizomycotina</taxon>
        <taxon>Dothideomycetes</taxon>
        <taxon>Dothideomycetes incertae sedis</taxon>
        <taxon>Phaeotrichales</taxon>
        <taxon>Phaeotrichaceae</taxon>
        <taxon>Trichodelitschia</taxon>
    </lineage>
</organism>
<dbReference type="Proteomes" id="UP000799640">
    <property type="component" value="Unassembled WGS sequence"/>
</dbReference>
<dbReference type="AlphaFoldDB" id="A0A6G1I3E9"/>
<name>A0A6G1I3E9_9PEZI</name>